<proteinExistence type="predicted"/>
<evidence type="ECO:0000313" key="2">
    <source>
        <dbReference type="WBParaSite" id="ES5_v2.g21830.t1"/>
    </source>
</evidence>
<dbReference type="Proteomes" id="UP000887579">
    <property type="component" value="Unplaced"/>
</dbReference>
<evidence type="ECO:0000313" key="1">
    <source>
        <dbReference type="Proteomes" id="UP000887579"/>
    </source>
</evidence>
<name>A0AC34FXU0_9BILA</name>
<organism evidence="1 2">
    <name type="scientific">Panagrolaimus sp. ES5</name>
    <dbReference type="NCBI Taxonomy" id="591445"/>
    <lineage>
        <taxon>Eukaryota</taxon>
        <taxon>Metazoa</taxon>
        <taxon>Ecdysozoa</taxon>
        <taxon>Nematoda</taxon>
        <taxon>Chromadorea</taxon>
        <taxon>Rhabditida</taxon>
        <taxon>Tylenchina</taxon>
        <taxon>Panagrolaimomorpha</taxon>
        <taxon>Panagrolaimoidea</taxon>
        <taxon>Panagrolaimidae</taxon>
        <taxon>Panagrolaimus</taxon>
    </lineage>
</organism>
<protein>
    <submittedName>
        <fullName evidence="2">Protein kinase domain-containing protein</fullName>
    </submittedName>
</protein>
<accession>A0AC34FXU0</accession>
<reference evidence="2" key="1">
    <citation type="submission" date="2022-11" db="UniProtKB">
        <authorList>
            <consortium name="WormBaseParasite"/>
        </authorList>
    </citation>
    <scope>IDENTIFICATION</scope>
</reference>
<sequence>MDDVTSNSLIKDPNECPLNASEIIGPEYAENVECYLGVYSGYHTYINLFRVFVSWKNIATTTQAPIKSTSDQGVTSTNVSPETHNITTVMTTTSSFSTAKEAKDLADTADRFKLNSNKISVNYDEIIGNGSTATVYKGFLHGNSALSKTANKSATNQKHSNCKVAIKIPKAMNRNEAEQIMRELQAMRQLGHHVHIAALFGWCFQNDSLSLVFELAQYDLFTYIRKFREPPDSCMPLRQTLSIAWQVSVGMEYVASFNMVHRDLAARNILLFPGFHAKISDFGLCCHCDESFTYYATINKKLPVRWLSIEALIDRRFSEKSDVWAFGVLLYEMCTNGTVPYTLLSNSDILAFIQSGKRLEKPVTTNTELYELMLNCWKESTEERLSFTDVTQKLHNQLEEETQNYGYLSLTAEEADI</sequence>
<dbReference type="WBParaSite" id="ES5_v2.g21830.t1">
    <property type="protein sequence ID" value="ES5_v2.g21830.t1"/>
    <property type="gene ID" value="ES5_v2.g21830"/>
</dbReference>